<organism evidence="2 3">
    <name type="scientific">Saccharomonospora viridis</name>
    <dbReference type="NCBI Taxonomy" id="1852"/>
    <lineage>
        <taxon>Bacteria</taxon>
        <taxon>Bacillati</taxon>
        <taxon>Actinomycetota</taxon>
        <taxon>Actinomycetes</taxon>
        <taxon>Pseudonocardiales</taxon>
        <taxon>Pseudonocardiaceae</taxon>
        <taxon>Saccharomonospora</taxon>
    </lineage>
</organism>
<evidence type="ECO:0000259" key="1">
    <source>
        <dbReference type="Pfam" id="PF13581"/>
    </source>
</evidence>
<dbReference type="AlphaFoldDB" id="A0A837DBM7"/>
<dbReference type="EMBL" id="JRZE01000003">
    <property type="protein sequence ID" value="KHF44900.1"/>
    <property type="molecule type" value="Genomic_DNA"/>
</dbReference>
<dbReference type="InterPro" id="IPR036890">
    <property type="entry name" value="HATPase_C_sf"/>
</dbReference>
<accession>A0A837DBM7</accession>
<evidence type="ECO:0000313" key="2">
    <source>
        <dbReference type="EMBL" id="KHF44900.1"/>
    </source>
</evidence>
<gene>
    <name evidence="2" type="ORF">MINT15_17820</name>
</gene>
<sequence length="147" mass="16073">MTETKPPTSPTSTSVGAQDDIELRLGASLVHLPIIRSVAASIAMRADFDLDSIADLRLAVDEACSTLITRALPDSTMTCRFTIDEDQLLFRGTVLSTETEAPSTTSFGWRVLTTLADAASAWTEQHPENGQRNWIHIELAKRKPAFT</sequence>
<dbReference type="RefSeq" id="WP_037310480.1">
    <property type="nucleotide sequence ID" value="NZ_CALJZO010000028.1"/>
</dbReference>
<proteinExistence type="predicted"/>
<comment type="caution">
    <text evidence="2">The sequence shown here is derived from an EMBL/GenBank/DDBJ whole genome shotgun (WGS) entry which is preliminary data.</text>
</comment>
<dbReference type="OrthoDB" id="3694612at2"/>
<evidence type="ECO:0000313" key="3">
    <source>
        <dbReference type="Proteomes" id="UP000030848"/>
    </source>
</evidence>
<protein>
    <recommendedName>
        <fullName evidence="1">Histidine kinase/HSP90-like ATPase domain-containing protein</fullName>
    </recommendedName>
</protein>
<feature type="domain" description="Histidine kinase/HSP90-like ATPase" evidence="1">
    <location>
        <begin position="27"/>
        <end position="90"/>
    </location>
</feature>
<dbReference type="Proteomes" id="UP000030848">
    <property type="component" value="Unassembled WGS sequence"/>
</dbReference>
<dbReference type="Gene3D" id="3.30.565.10">
    <property type="entry name" value="Histidine kinase-like ATPase, C-terminal domain"/>
    <property type="match status" value="1"/>
</dbReference>
<name>A0A837DBM7_9PSEU</name>
<dbReference type="Pfam" id="PF13581">
    <property type="entry name" value="HATPase_c_2"/>
    <property type="match status" value="1"/>
</dbReference>
<dbReference type="InterPro" id="IPR003594">
    <property type="entry name" value="HATPase_dom"/>
</dbReference>
<reference evidence="2 3" key="1">
    <citation type="submission" date="2014-10" db="EMBL/GenBank/DDBJ databases">
        <title>Genome sequence of Micropolyspora internatus JCM3315.</title>
        <authorList>
            <person name="Shin S.-K."/>
            <person name="Yi H."/>
        </authorList>
    </citation>
    <scope>NUCLEOTIDE SEQUENCE [LARGE SCALE GENOMIC DNA]</scope>
    <source>
        <strain evidence="2 3">JCM 3315</strain>
    </source>
</reference>